<sequence length="49" mass="5584">MAINKESVALNVINESLKLPFIKVDRSDFLTKTFSNKIDDMPKLFKEGP</sequence>
<proteinExistence type="predicted"/>
<dbReference type="EMBL" id="AHYU01000041">
    <property type="protein sequence ID" value="EOT31209.1"/>
    <property type="molecule type" value="Genomic_DNA"/>
</dbReference>
<evidence type="ECO:0000313" key="1">
    <source>
        <dbReference type="EMBL" id="EOT31209.1"/>
    </source>
</evidence>
<organism evidence="1 2">
    <name type="scientific">Enterococcus durans ATCC 6056</name>
    <dbReference type="NCBI Taxonomy" id="1140001"/>
    <lineage>
        <taxon>Bacteria</taxon>
        <taxon>Bacillati</taxon>
        <taxon>Bacillota</taxon>
        <taxon>Bacilli</taxon>
        <taxon>Lactobacillales</taxon>
        <taxon>Enterococcaceae</taxon>
        <taxon>Enterococcus</taxon>
    </lineage>
</organism>
<dbReference type="Proteomes" id="UP000014210">
    <property type="component" value="Unassembled WGS sequence"/>
</dbReference>
<evidence type="ECO:0000313" key="2">
    <source>
        <dbReference type="Proteomes" id="UP000014210"/>
    </source>
</evidence>
<keyword evidence="2" id="KW-1185">Reference proteome</keyword>
<protein>
    <submittedName>
        <fullName evidence="1">Uncharacterized protein</fullName>
    </submittedName>
</protein>
<accession>A0ABN0KMB2</accession>
<gene>
    <name evidence="1" type="ORF">OMS_02278</name>
</gene>
<name>A0ABN0KMB2_9ENTE</name>
<reference evidence="1 2" key="1">
    <citation type="submission" date="2013-03" db="EMBL/GenBank/DDBJ databases">
        <title>The Genome Sequence of Enterococcus durans ATCC_6056 (Illumina only assembly).</title>
        <authorList>
            <consortium name="The Broad Institute Genomics Platform"/>
            <consortium name="The Broad Institute Genome Sequencing Center for Infectious Disease"/>
            <person name="Earl A."/>
            <person name="Russ C."/>
            <person name="Gilmore M."/>
            <person name="Surin D."/>
            <person name="Walker B."/>
            <person name="Young S."/>
            <person name="Zeng Q."/>
            <person name="Gargeya S."/>
            <person name="Fitzgerald M."/>
            <person name="Haas B."/>
            <person name="Abouelleil A."/>
            <person name="Allen A.W."/>
            <person name="Alvarado L."/>
            <person name="Arachchi H.M."/>
            <person name="Berlin A.M."/>
            <person name="Chapman S.B."/>
            <person name="Gainer-Dewar J."/>
            <person name="Goldberg J."/>
            <person name="Griggs A."/>
            <person name="Gujja S."/>
            <person name="Hansen M."/>
            <person name="Howarth C."/>
            <person name="Imamovic A."/>
            <person name="Ireland A."/>
            <person name="Larimer J."/>
            <person name="McCowan C."/>
            <person name="Murphy C."/>
            <person name="Pearson M."/>
            <person name="Poon T.W."/>
            <person name="Priest M."/>
            <person name="Roberts A."/>
            <person name="Saif S."/>
            <person name="Shea T."/>
            <person name="Sisk P."/>
            <person name="Sykes S."/>
            <person name="Wortman J."/>
            <person name="Nusbaum C."/>
            <person name="Birren B."/>
        </authorList>
    </citation>
    <scope>NUCLEOTIDE SEQUENCE [LARGE SCALE GENOMIC DNA]</scope>
    <source>
        <strain evidence="1 2">ATCC 6056</strain>
    </source>
</reference>
<comment type="caution">
    <text evidence="1">The sequence shown here is derived from an EMBL/GenBank/DDBJ whole genome shotgun (WGS) entry which is preliminary data.</text>
</comment>